<dbReference type="InterPro" id="IPR017853">
    <property type="entry name" value="GH"/>
</dbReference>
<organism evidence="5 6">
    <name type="scientific">Lapillicoccus jejuensis</name>
    <dbReference type="NCBI Taxonomy" id="402171"/>
    <lineage>
        <taxon>Bacteria</taxon>
        <taxon>Bacillati</taxon>
        <taxon>Actinomycetota</taxon>
        <taxon>Actinomycetes</taxon>
        <taxon>Micrococcales</taxon>
        <taxon>Intrasporangiaceae</taxon>
        <taxon>Lapillicoccus</taxon>
    </lineage>
</organism>
<keyword evidence="1" id="KW-0378">Hydrolase</keyword>
<dbReference type="GO" id="GO:0008422">
    <property type="term" value="F:beta-glucosidase activity"/>
    <property type="evidence" value="ECO:0007669"/>
    <property type="project" value="TreeGrafter"/>
</dbReference>
<dbReference type="Gene3D" id="3.40.50.1700">
    <property type="entry name" value="Glycoside hydrolase family 3 C-terminal domain"/>
    <property type="match status" value="1"/>
</dbReference>
<protein>
    <submittedName>
        <fullName evidence="5">Beta-glucosidase</fullName>
    </submittedName>
</protein>
<dbReference type="InterPro" id="IPR051915">
    <property type="entry name" value="Cellulose_Degrad_GH3"/>
</dbReference>
<evidence type="ECO:0000256" key="2">
    <source>
        <dbReference type="SAM" id="MobiDB-lite"/>
    </source>
</evidence>
<evidence type="ECO:0000313" key="5">
    <source>
        <dbReference type="EMBL" id="TQJ08733.1"/>
    </source>
</evidence>
<comment type="caution">
    <text evidence="5">The sequence shown here is derived from an EMBL/GenBank/DDBJ whole genome shotgun (WGS) entry which is preliminary data.</text>
</comment>
<dbReference type="OrthoDB" id="3187421at2"/>
<feature type="compositionally biased region" description="Low complexity" evidence="2">
    <location>
        <begin position="599"/>
        <end position="611"/>
    </location>
</feature>
<evidence type="ECO:0000256" key="1">
    <source>
        <dbReference type="ARBA" id="ARBA00022801"/>
    </source>
</evidence>
<keyword evidence="6" id="KW-1185">Reference proteome</keyword>
<dbReference type="InterPro" id="IPR002772">
    <property type="entry name" value="Glyco_hydro_3_C"/>
</dbReference>
<evidence type="ECO:0000259" key="3">
    <source>
        <dbReference type="Pfam" id="PF00933"/>
    </source>
</evidence>
<proteinExistence type="predicted"/>
<feature type="region of interest" description="Disordered" evidence="2">
    <location>
        <begin position="580"/>
        <end position="692"/>
    </location>
</feature>
<dbReference type="EMBL" id="VFMN01000001">
    <property type="protein sequence ID" value="TQJ08733.1"/>
    <property type="molecule type" value="Genomic_DNA"/>
</dbReference>
<dbReference type="InterPro" id="IPR001764">
    <property type="entry name" value="Glyco_hydro_3_N"/>
</dbReference>
<dbReference type="Pfam" id="PF01915">
    <property type="entry name" value="Glyco_hydro_3_C"/>
    <property type="match status" value="1"/>
</dbReference>
<gene>
    <name evidence="5" type="ORF">FB458_1825</name>
</gene>
<feature type="domain" description="Glycoside hydrolase family 3 C-terminal" evidence="4">
    <location>
        <begin position="402"/>
        <end position="585"/>
    </location>
</feature>
<sequence>MADVVIQDGVETLLDGLDPVALAGQVNQRLKGWDCVERRGGGFVVTDALRAEVDRWGGLGALYGLFRADAWSGRTWESGVRPEERAEVAALVQDEVRRRSGRPTGVLLSEEAPHGHQALGAALLPVHLNVAAALDPACYEQACAAVALGLRQDGVHLALVSALDLLRDPRWGRSEECFGEAPAVAAQHAAALVRGFQGEDRAGIADGSGVGVVLKHFVAQGAATGGRNGQSAPIGPRELEEVHLPAAVAGVEAGAVGIMAAYDDVDGDPCCGSRALLTDLLRGRLGFDGVVMADGGAVDRLVEMTERRAAAAWRALDAGVDLSLWDESWTLLPRLAADDEVVHAALRRAAGRVLRLKAAFGLLGEGGAPTPGAGRAARARVELVDLSRRLAARSLVLVAGDLPLPTTVDGRPARVTVTGPYADEHTALLGDYVAPLAPEEQVSVRDALADRVEVVGAGPVDAAVVVVGGTSHRRYDDAFADNGALASIGAGTRATCGEGVDLADLRLPADQLAALDAARASTSGPVAAVVVSGRPHVLDDVLARADVVLVAGYPGPYGAPAVADALLGDLVPSGRLPATWPSGHGSSGVLHDDRYAVDGGLPRPAAPGRSAPRLRPRTRAGPGPAGRPLARGRRGRRRGPPRRRRDRHPGPPVRAARPARRRPRPPPRRRGPRHRPLARRRHLPARHPTCCH</sequence>
<dbReference type="Gene3D" id="3.20.20.300">
    <property type="entry name" value="Glycoside hydrolase, family 3, N-terminal domain"/>
    <property type="match status" value="1"/>
</dbReference>
<dbReference type="Pfam" id="PF00933">
    <property type="entry name" value="Glyco_hydro_3"/>
    <property type="match status" value="1"/>
</dbReference>
<reference evidence="5 6" key="1">
    <citation type="submission" date="2019-06" db="EMBL/GenBank/DDBJ databases">
        <title>Sequencing the genomes of 1000 actinobacteria strains.</title>
        <authorList>
            <person name="Klenk H.-P."/>
        </authorList>
    </citation>
    <scope>NUCLEOTIDE SEQUENCE [LARGE SCALE GENOMIC DNA]</scope>
    <source>
        <strain evidence="5 6">DSM 18607</strain>
    </source>
</reference>
<feature type="domain" description="Glycoside hydrolase family 3 N-terminal" evidence="3">
    <location>
        <begin position="88"/>
        <end position="356"/>
    </location>
</feature>
<dbReference type="PANTHER" id="PTHR30620">
    <property type="entry name" value="PERIPLASMIC BETA-GLUCOSIDASE-RELATED"/>
    <property type="match status" value="1"/>
</dbReference>
<dbReference type="SUPFAM" id="SSF52279">
    <property type="entry name" value="Beta-D-glucan exohydrolase, C-terminal domain"/>
    <property type="match status" value="1"/>
</dbReference>
<accession>A0A542E074</accession>
<dbReference type="InterPro" id="IPR036881">
    <property type="entry name" value="Glyco_hydro_3_C_sf"/>
</dbReference>
<dbReference type="AlphaFoldDB" id="A0A542E074"/>
<feature type="compositionally biased region" description="Basic residues" evidence="2">
    <location>
        <begin position="630"/>
        <end position="647"/>
    </location>
</feature>
<feature type="compositionally biased region" description="Low complexity" evidence="2">
    <location>
        <begin position="619"/>
        <end position="629"/>
    </location>
</feature>
<dbReference type="SUPFAM" id="SSF51445">
    <property type="entry name" value="(Trans)glycosidases"/>
    <property type="match status" value="1"/>
</dbReference>
<evidence type="ECO:0000313" key="6">
    <source>
        <dbReference type="Proteomes" id="UP000317893"/>
    </source>
</evidence>
<dbReference type="InterPro" id="IPR036962">
    <property type="entry name" value="Glyco_hydro_3_N_sf"/>
</dbReference>
<feature type="compositionally biased region" description="Basic residues" evidence="2">
    <location>
        <begin position="657"/>
        <end position="685"/>
    </location>
</feature>
<dbReference type="Proteomes" id="UP000317893">
    <property type="component" value="Unassembled WGS sequence"/>
</dbReference>
<dbReference type="RefSeq" id="WP_141848210.1">
    <property type="nucleotide sequence ID" value="NZ_BAAAPR010000004.1"/>
</dbReference>
<evidence type="ECO:0000259" key="4">
    <source>
        <dbReference type="Pfam" id="PF01915"/>
    </source>
</evidence>
<dbReference type="PRINTS" id="PR00133">
    <property type="entry name" value="GLHYDRLASE3"/>
</dbReference>
<dbReference type="PANTHER" id="PTHR30620:SF123">
    <property type="entry name" value="BETA-XYLOSIDASE"/>
    <property type="match status" value="1"/>
</dbReference>
<name>A0A542E074_9MICO</name>
<dbReference type="GO" id="GO:0009251">
    <property type="term" value="P:glucan catabolic process"/>
    <property type="evidence" value="ECO:0007669"/>
    <property type="project" value="TreeGrafter"/>
</dbReference>